<name>A0A383DPP6_9ZZZZ</name>
<dbReference type="EMBL" id="UINC01219010">
    <property type="protein sequence ID" value="SVE46289.1"/>
    <property type="molecule type" value="Genomic_DNA"/>
</dbReference>
<dbReference type="InterPro" id="IPR027417">
    <property type="entry name" value="P-loop_NTPase"/>
</dbReference>
<accession>A0A383DPP6</accession>
<reference evidence="1" key="1">
    <citation type="submission" date="2018-05" db="EMBL/GenBank/DDBJ databases">
        <authorList>
            <person name="Lanie J.A."/>
            <person name="Ng W.-L."/>
            <person name="Kazmierczak K.M."/>
            <person name="Andrzejewski T.M."/>
            <person name="Davidsen T.M."/>
            <person name="Wayne K.J."/>
            <person name="Tettelin H."/>
            <person name="Glass J.I."/>
            <person name="Rusch D."/>
            <person name="Podicherti R."/>
            <person name="Tsui H.-C.T."/>
            <person name="Winkler M.E."/>
        </authorList>
    </citation>
    <scope>NUCLEOTIDE SEQUENCE</scope>
</reference>
<evidence type="ECO:0008006" key="2">
    <source>
        <dbReference type="Google" id="ProtNLM"/>
    </source>
</evidence>
<evidence type="ECO:0000313" key="1">
    <source>
        <dbReference type="EMBL" id="SVE46289.1"/>
    </source>
</evidence>
<dbReference type="Gene3D" id="3.40.50.300">
    <property type="entry name" value="P-loop containing nucleotide triphosphate hydrolases"/>
    <property type="match status" value="1"/>
</dbReference>
<proteinExistence type="predicted"/>
<sequence length="145" mass="16957">MNQNVVSFSDYDNRFKQINNLQPFVLVSMGGRSGTDFLQSLLDTHTEVISFNGHLKLYVDFFQKSKCLNCKSFDIQDLAHEFVGHYIERFNSKYDFIERKDQLGVDENDSLRIDPRTFIKSFVSLLHNQKHTKKKYFNGDSCCIP</sequence>
<organism evidence="1">
    <name type="scientific">marine metagenome</name>
    <dbReference type="NCBI Taxonomy" id="408172"/>
    <lineage>
        <taxon>unclassified sequences</taxon>
        <taxon>metagenomes</taxon>
        <taxon>ecological metagenomes</taxon>
    </lineage>
</organism>
<gene>
    <name evidence="1" type="ORF">METZ01_LOCUS499143</name>
</gene>
<dbReference type="AlphaFoldDB" id="A0A383DPP6"/>
<protein>
    <recommendedName>
        <fullName evidence="2">Sulfotransferase domain-containing protein</fullName>
    </recommendedName>
</protein>